<dbReference type="AlphaFoldDB" id="A0A2A3YZV1"/>
<comment type="caution">
    <text evidence="1">The sequence shown here is derived from an EMBL/GenBank/DDBJ whole genome shotgun (WGS) entry which is preliminary data.</text>
</comment>
<dbReference type="Proteomes" id="UP000217564">
    <property type="component" value="Unassembled WGS sequence"/>
</dbReference>
<gene>
    <name evidence="1" type="ORF">CIK64_18620</name>
</gene>
<protein>
    <submittedName>
        <fullName evidence="1">Uncharacterized protein</fullName>
    </submittedName>
</protein>
<reference evidence="1 2" key="1">
    <citation type="journal article" date="2017" name="Elife">
        <title>Extensive horizontal gene transfer in cheese-associated bacteria.</title>
        <authorList>
            <person name="Bonham K.S."/>
            <person name="Wolfe B.E."/>
            <person name="Dutton R.J."/>
        </authorList>
    </citation>
    <scope>NUCLEOTIDE SEQUENCE [LARGE SCALE GENOMIC DNA]</scope>
    <source>
        <strain evidence="1 2">947_7</strain>
    </source>
</reference>
<sequence>MGTQIEAAIESTEHDRDRALAVLQGTKVGIDAAVRSALNDSNAKLQSARATLNDIAQIAREAIASNE</sequence>
<dbReference type="EMBL" id="NRGP01000048">
    <property type="protein sequence ID" value="PCC44890.1"/>
    <property type="molecule type" value="Genomic_DNA"/>
</dbReference>
<name>A0A2A3YZV1_BREAU</name>
<proteinExistence type="predicted"/>
<accession>A0A2A3YZV1</accession>
<organism evidence="1 2">
    <name type="scientific">Brevibacterium aurantiacum</name>
    <dbReference type="NCBI Taxonomy" id="273384"/>
    <lineage>
        <taxon>Bacteria</taxon>
        <taxon>Bacillati</taxon>
        <taxon>Actinomycetota</taxon>
        <taxon>Actinomycetes</taxon>
        <taxon>Micrococcales</taxon>
        <taxon>Brevibacteriaceae</taxon>
        <taxon>Brevibacterium</taxon>
    </lineage>
</organism>
<evidence type="ECO:0000313" key="1">
    <source>
        <dbReference type="EMBL" id="PCC44890.1"/>
    </source>
</evidence>
<evidence type="ECO:0000313" key="2">
    <source>
        <dbReference type="Proteomes" id="UP000217564"/>
    </source>
</evidence>